<dbReference type="Gene3D" id="3.40.50.720">
    <property type="entry name" value="NAD(P)-binding Rossmann-like Domain"/>
    <property type="match status" value="1"/>
</dbReference>
<gene>
    <name evidence="5" type="ORF">SAMN05444354_1388</name>
</gene>
<protein>
    <submittedName>
        <fullName evidence="5">Short-chain dehydrogenase</fullName>
    </submittedName>
</protein>
<dbReference type="PRINTS" id="PR00081">
    <property type="entry name" value="GDHRDH"/>
</dbReference>
<evidence type="ECO:0000256" key="2">
    <source>
        <dbReference type="ARBA" id="ARBA00023002"/>
    </source>
</evidence>
<dbReference type="PANTHER" id="PTHR44196">
    <property type="entry name" value="DEHYDROGENASE/REDUCTASE SDR FAMILY MEMBER 7B"/>
    <property type="match status" value="1"/>
</dbReference>
<proteinExistence type="inferred from homology"/>
<dbReference type="InterPro" id="IPR020904">
    <property type="entry name" value="Sc_DH/Rdtase_CS"/>
</dbReference>
<dbReference type="RefSeq" id="WP_075011407.1">
    <property type="nucleotide sequence ID" value="NZ_FOAP01000038.1"/>
</dbReference>
<reference evidence="6" key="1">
    <citation type="submission" date="2016-10" db="EMBL/GenBank/DDBJ databases">
        <authorList>
            <person name="Varghese N."/>
            <person name="Submissions S."/>
        </authorList>
    </citation>
    <scope>NUCLEOTIDE SEQUENCE [LARGE SCALE GENOMIC DNA]</scope>
    <source>
        <strain evidence="6">DSM 17044</strain>
    </source>
</reference>
<dbReference type="GO" id="GO:0016491">
    <property type="term" value="F:oxidoreductase activity"/>
    <property type="evidence" value="ECO:0007669"/>
    <property type="project" value="UniProtKB-KW"/>
</dbReference>
<dbReference type="Proteomes" id="UP000182719">
    <property type="component" value="Unassembled WGS sequence"/>
</dbReference>
<feature type="region of interest" description="Disordered" evidence="4">
    <location>
        <begin position="249"/>
        <end position="271"/>
    </location>
</feature>
<dbReference type="InterPro" id="IPR002347">
    <property type="entry name" value="SDR_fam"/>
</dbReference>
<evidence type="ECO:0000256" key="3">
    <source>
        <dbReference type="RuleBase" id="RU000363"/>
    </source>
</evidence>
<evidence type="ECO:0000256" key="1">
    <source>
        <dbReference type="ARBA" id="ARBA00006484"/>
    </source>
</evidence>
<name>A0A1H8FMR6_STIAU</name>
<dbReference type="PRINTS" id="PR00080">
    <property type="entry name" value="SDRFAMILY"/>
</dbReference>
<dbReference type="OrthoDB" id="9789083at2"/>
<dbReference type="EMBL" id="FOAP01000038">
    <property type="protein sequence ID" value="SEN32890.1"/>
    <property type="molecule type" value="Genomic_DNA"/>
</dbReference>
<dbReference type="CDD" id="cd05233">
    <property type="entry name" value="SDR_c"/>
    <property type="match status" value="1"/>
</dbReference>
<comment type="similarity">
    <text evidence="1 3">Belongs to the short-chain dehydrogenases/reductases (SDR) family.</text>
</comment>
<dbReference type="PANTHER" id="PTHR44196:SF2">
    <property type="entry name" value="SHORT-CHAIN DEHYDROGENASE-RELATED"/>
    <property type="match status" value="1"/>
</dbReference>
<organism evidence="5 6">
    <name type="scientific">Stigmatella aurantiaca</name>
    <dbReference type="NCBI Taxonomy" id="41"/>
    <lineage>
        <taxon>Bacteria</taxon>
        <taxon>Pseudomonadati</taxon>
        <taxon>Myxococcota</taxon>
        <taxon>Myxococcia</taxon>
        <taxon>Myxococcales</taxon>
        <taxon>Cystobacterineae</taxon>
        <taxon>Archangiaceae</taxon>
        <taxon>Stigmatella</taxon>
    </lineage>
</organism>
<evidence type="ECO:0000313" key="5">
    <source>
        <dbReference type="EMBL" id="SEN32890.1"/>
    </source>
</evidence>
<dbReference type="InterPro" id="IPR036291">
    <property type="entry name" value="NAD(P)-bd_dom_sf"/>
</dbReference>
<dbReference type="SUPFAM" id="SSF51735">
    <property type="entry name" value="NAD(P)-binding Rossmann-fold domains"/>
    <property type="match status" value="1"/>
</dbReference>
<accession>A0A1H8FMR6</accession>
<dbReference type="AlphaFoldDB" id="A0A1H8FMR6"/>
<dbReference type="PROSITE" id="PS00061">
    <property type="entry name" value="ADH_SHORT"/>
    <property type="match status" value="1"/>
</dbReference>
<keyword evidence="6" id="KW-1185">Reference proteome</keyword>
<evidence type="ECO:0000313" key="6">
    <source>
        <dbReference type="Proteomes" id="UP000182719"/>
    </source>
</evidence>
<dbReference type="Pfam" id="PF00106">
    <property type="entry name" value="adh_short"/>
    <property type="match status" value="1"/>
</dbReference>
<sequence length="271" mass="28770">MALSEQQKTRPFAVVTGASSGIGYELAKQFVQNGYDVLIAAEDDGITEAARNLGGSGRVESVKVDLARYEGVEYLYAKIQALGRPVDAIALNAGVGVGGAFAQQTRLEDELNLIALNVTSSVHLAKRVSRDMVQRKSGRILFTSSIAAVMPAPFEAVYGASKAFLLSFSEALRNELADVGVTVTALMPGPTETNFFHRAGMDDTKVGQDEKDDPAQVARQGFEALMAGKDKVVAGSVKNRAMAAAAQMMPDPATAQMHRKMSEPGSGTKKQ</sequence>
<dbReference type="GO" id="GO:0016020">
    <property type="term" value="C:membrane"/>
    <property type="evidence" value="ECO:0007669"/>
    <property type="project" value="TreeGrafter"/>
</dbReference>
<keyword evidence="2" id="KW-0560">Oxidoreductase</keyword>
<evidence type="ECO:0000256" key="4">
    <source>
        <dbReference type="SAM" id="MobiDB-lite"/>
    </source>
</evidence>